<dbReference type="AlphaFoldDB" id="A0A286U1F6"/>
<proteinExistence type="predicted"/>
<sequence>MIEEDRHPESRPQIVIVETAISRIILDSSPNAKKVNPKDIKIIKQPDKRII</sequence>
<gene>
    <name evidence="1" type="ORF">SCALIN_C28_0149</name>
</gene>
<name>A0A286U1F6_9BACT</name>
<organism evidence="1 2">
    <name type="scientific">Candidatus Scalindua japonica</name>
    <dbReference type="NCBI Taxonomy" id="1284222"/>
    <lineage>
        <taxon>Bacteria</taxon>
        <taxon>Pseudomonadati</taxon>
        <taxon>Planctomycetota</taxon>
        <taxon>Candidatus Brocadiia</taxon>
        <taxon>Candidatus Brocadiales</taxon>
        <taxon>Candidatus Scalinduaceae</taxon>
        <taxon>Candidatus Scalindua</taxon>
    </lineage>
</organism>
<evidence type="ECO:0000313" key="2">
    <source>
        <dbReference type="Proteomes" id="UP000218542"/>
    </source>
</evidence>
<dbReference type="Proteomes" id="UP000218542">
    <property type="component" value="Unassembled WGS sequence"/>
</dbReference>
<evidence type="ECO:0000313" key="1">
    <source>
        <dbReference type="EMBL" id="GAX61947.1"/>
    </source>
</evidence>
<keyword evidence="2" id="KW-1185">Reference proteome</keyword>
<accession>A0A286U1F6</accession>
<comment type="caution">
    <text evidence="1">The sequence shown here is derived from an EMBL/GenBank/DDBJ whole genome shotgun (WGS) entry which is preliminary data.</text>
</comment>
<reference evidence="2" key="1">
    <citation type="journal article" date="2017" name="Environ. Microbiol. Rep.">
        <title>Genetic Diversity of Marine Anaerobic Ammonium-Oxidizing Bacteria as Revealed by Genomic and Proteomic Analyses of 'Candidatus Scalindua japonica'.</title>
        <authorList>
            <person name="Oshiki M."/>
            <person name="Mizuto K."/>
            <person name="Kimura Z."/>
            <person name="Kindaichi T."/>
            <person name="Satoh H."/>
            <person name="Okabe S."/>
        </authorList>
    </citation>
    <scope>NUCLEOTIDE SEQUENCE [LARGE SCALE GENOMIC DNA]</scope>
    <source>
        <strain evidence="2">husup-a2</strain>
    </source>
</reference>
<protein>
    <submittedName>
        <fullName evidence="1">Non-ribosomal peptide synthetase modules and related proteins</fullName>
    </submittedName>
</protein>
<dbReference type="EMBL" id="BAOS01000028">
    <property type="protein sequence ID" value="GAX61947.1"/>
    <property type="molecule type" value="Genomic_DNA"/>
</dbReference>